<evidence type="ECO:0008006" key="4">
    <source>
        <dbReference type="Google" id="ProtNLM"/>
    </source>
</evidence>
<dbReference type="Proteomes" id="UP001168167">
    <property type="component" value="Unassembled WGS sequence"/>
</dbReference>
<reference evidence="2" key="1">
    <citation type="submission" date="2022-08" db="EMBL/GenBank/DDBJ databases">
        <authorList>
            <person name="Dzunkova M."/>
            <person name="La Clair J."/>
            <person name="Tyml T."/>
            <person name="Doud D."/>
            <person name="Schulz F."/>
            <person name="Piquer S."/>
            <person name="Porcel Sanchis D."/>
            <person name="Osborn A."/>
            <person name="Robinson D."/>
            <person name="Louie K.B."/>
            <person name="Bowen B.P."/>
            <person name="Bowers R."/>
            <person name="Lee J."/>
            <person name="Arnau Llombart V."/>
            <person name="Diaz Villanueva W."/>
            <person name="Gosliner T."/>
            <person name="Northen T."/>
            <person name="Cheng J.-F."/>
            <person name="Burkart M.D."/>
            <person name="Woyke T."/>
        </authorList>
    </citation>
    <scope>NUCLEOTIDE SEQUENCE</scope>
    <source>
        <strain evidence="2">Df01</strain>
    </source>
</reference>
<proteinExistence type="predicted"/>
<keyword evidence="1" id="KW-0472">Membrane</keyword>
<feature type="transmembrane region" description="Helical" evidence="1">
    <location>
        <begin position="150"/>
        <end position="167"/>
    </location>
</feature>
<dbReference type="EMBL" id="JANQAO010000002">
    <property type="protein sequence ID" value="MDM5147488.1"/>
    <property type="molecule type" value="Genomic_DNA"/>
</dbReference>
<gene>
    <name evidence="2" type="ORF">NQX30_03770</name>
</gene>
<name>A0ABT7QL93_9GAMM</name>
<protein>
    <recommendedName>
        <fullName evidence="4">LysE type translocator</fullName>
    </recommendedName>
</protein>
<evidence type="ECO:0000256" key="1">
    <source>
        <dbReference type="SAM" id="Phobius"/>
    </source>
</evidence>
<evidence type="ECO:0000313" key="2">
    <source>
        <dbReference type="EMBL" id="MDM5147488.1"/>
    </source>
</evidence>
<feature type="transmembrane region" description="Helical" evidence="1">
    <location>
        <begin position="15"/>
        <end position="39"/>
    </location>
</feature>
<feature type="transmembrane region" description="Helical" evidence="1">
    <location>
        <begin position="45"/>
        <end position="65"/>
    </location>
</feature>
<evidence type="ECO:0000313" key="3">
    <source>
        <dbReference type="Proteomes" id="UP001168167"/>
    </source>
</evidence>
<organism evidence="2 3">
    <name type="scientific">Candidatus Doriopsillibacter californiensis</name>
    <dbReference type="NCBI Taxonomy" id="2970740"/>
    <lineage>
        <taxon>Bacteria</taxon>
        <taxon>Pseudomonadati</taxon>
        <taxon>Pseudomonadota</taxon>
        <taxon>Gammaproteobacteria</taxon>
        <taxon>Candidatus Tethybacterales</taxon>
        <taxon>Candidatus Persebacteraceae</taxon>
        <taxon>Candidatus Doriopsillibacter</taxon>
    </lineage>
</organism>
<accession>A0ABT7QL93</accession>
<keyword evidence="1" id="KW-0812">Transmembrane</keyword>
<comment type="caution">
    <text evidence="2">The sequence shown here is derived from an EMBL/GenBank/DDBJ whole genome shotgun (WGS) entry which is preliminary data.</text>
</comment>
<feature type="transmembrane region" description="Helical" evidence="1">
    <location>
        <begin position="117"/>
        <end position="138"/>
    </location>
</feature>
<sequence length="177" mass="20034">MEATRKLNFSNTSVFFLKVFFPVNISIQFSQALICVVFVDFVSKAFLHIDLLLYSLGGCYILFLAYKTLKSKKSNTLLELTFSNLAIVMLLSPKIWLLFPSGSVIANQLNQSVVINAFVFAFSMLAVSNLMFVLYVIIGKIGTKLLKDNFSYLTFSLLILFAFFLFYEASKLLLQIP</sequence>
<feature type="transmembrane region" description="Helical" evidence="1">
    <location>
        <begin position="77"/>
        <end position="97"/>
    </location>
</feature>
<keyword evidence="3" id="KW-1185">Reference proteome</keyword>
<reference evidence="2" key="2">
    <citation type="journal article" date="2023" name="Microbiome">
        <title>Synthase-selected sorting approach identifies a beta-lactone synthase in a nudibranch symbiotic bacterium.</title>
        <authorList>
            <person name="Dzunkova M."/>
            <person name="La Clair J.J."/>
            <person name="Tyml T."/>
            <person name="Doud D."/>
            <person name="Schulz F."/>
            <person name="Piquer-Esteban S."/>
            <person name="Porcel Sanchis D."/>
            <person name="Osborn A."/>
            <person name="Robinson D."/>
            <person name="Louie K.B."/>
            <person name="Bowen B.P."/>
            <person name="Bowers R.M."/>
            <person name="Lee J."/>
            <person name="Arnau V."/>
            <person name="Diaz-Villanueva W."/>
            <person name="Stepanauskas R."/>
            <person name="Gosliner T."/>
            <person name="Date S.V."/>
            <person name="Northen T.R."/>
            <person name="Cheng J.F."/>
            <person name="Burkart M.D."/>
            <person name="Woyke T."/>
        </authorList>
    </citation>
    <scope>NUCLEOTIDE SEQUENCE</scope>
    <source>
        <strain evidence="2">Df01</strain>
    </source>
</reference>
<keyword evidence="1" id="KW-1133">Transmembrane helix</keyword>